<reference evidence="1 2" key="1">
    <citation type="submission" date="2020-08" db="EMBL/GenBank/DDBJ databases">
        <title>Genomic Encyclopedia of Type Strains, Phase IV (KMG-IV): sequencing the most valuable type-strain genomes for metagenomic binning, comparative biology and taxonomic classification.</title>
        <authorList>
            <person name="Goeker M."/>
        </authorList>
    </citation>
    <scope>NUCLEOTIDE SEQUENCE [LARGE SCALE GENOMIC DNA]</scope>
    <source>
        <strain evidence="1 2">DSM 102850</strain>
    </source>
</reference>
<keyword evidence="2" id="KW-1185">Reference proteome</keyword>
<evidence type="ECO:0000313" key="1">
    <source>
        <dbReference type="EMBL" id="MBB4658128.1"/>
    </source>
</evidence>
<dbReference type="Proteomes" id="UP000563524">
    <property type="component" value="Unassembled WGS sequence"/>
</dbReference>
<accession>A0A840I1R4</accession>
<organism evidence="1 2">
    <name type="scientific">Parvularcula dongshanensis</name>
    <dbReference type="NCBI Taxonomy" id="1173995"/>
    <lineage>
        <taxon>Bacteria</taxon>
        <taxon>Pseudomonadati</taxon>
        <taxon>Pseudomonadota</taxon>
        <taxon>Alphaproteobacteria</taxon>
        <taxon>Parvularculales</taxon>
        <taxon>Parvularculaceae</taxon>
        <taxon>Parvularcula</taxon>
    </lineage>
</organism>
<comment type="caution">
    <text evidence="1">The sequence shown here is derived from an EMBL/GenBank/DDBJ whole genome shotgun (WGS) entry which is preliminary data.</text>
</comment>
<evidence type="ECO:0000313" key="2">
    <source>
        <dbReference type="Proteomes" id="UP000563524"/>
    </source>
</evidence>
<dbReference type="EMBL" id="JACHOB010000001">
    <property type="protein sequence ID" value="MBB4658128.1"/>
    <property type="molecule type" value="Genomic_DNA"/>
</dbReference>
<protein>
    <submittedName>
        <fullName evidence="1">Uncharacterized protein</fullName>
    </submittedName>
</protein>
<dbReference type="RefSeq" id="WP_183815727.1">
    <property type="nucleotide sequence ID" value="NZ_JACHOB010000001.1"/>
</dbReference>
<dbReference type="AlphaFoldDB" id="A0A840I1R4"/>
<gene>
    <name evidence="1" type="ORF">GGQ59_000628</name>
</gene>
<proteinExistence type="predicted"/>
<name>A0A840I1R4_9PROT</name>
<sequence>MSFIWQRRQRIAPPPPAHDAPHPVADAPLDAIRLFPGFEREDFEVAVRDGAQPAILIRWKDGGDWFELPPMFNRSVLASIDRREAAPALPSLLSSYGYPLDDAA</sequence>